<dbReference type="SUPFAM" id="SSF51735">
    <property type="entry name" value="NAD(P)-binding Rossmann-fold domains"/>
    <property type="match status" value="1"/>
</dbReference>
<sequence>MLNPTWIAGSTLTSDARSSLQAFSAMLGGHMPLAPRQRFGIADVRDVASAHLAAMSAPDAAGKRYCCSPTGPLQAGSASHTFCTSTSAPSPRKRRQRRRPATTCRRW</sequence>
<gene>
    <name evidence="2" type="ORF">FVP33_18040</name>
</gene>
<evidence type="ECO:0000313" key="2">
    <source>
        <dbReference type="EMBL" id="TXN28367.1"/>
    </source>
</evidence>
<accession>A0A5C8UKM1</accession>
<evidence type="ECO:0000256" key="1">
    <source>
        <dbReference type="SAM" id="MobiDB-lite"/>
    </source>
</evidence>
<feature type="compositionally biased region" description="Basic residues" evidence="1">
    <location>
        <begin position="91"/>
        <end position="107"/>
    </location>
</feature>
<dbReference type="Gene3D" id="3.40.50.720">
    <property type="entry name" value="NAD(P)-binding Rossmann-like Domain"/>
    <property type="match status" value="1"/>
</dbReference>
<evidence type="ECO:0008006" key="4">
    <source>
        <dbReference type="Google" id="ProtNLM"/>
    </source>
</evidence>
<protein>
    <recommendedName>
        <fullName evidence="4">NAD-dependent epimerase/dehydratase family protein</fullName>
    </recommendedName>
</protein>
<name>A0A5C8UKM1_9MICO</name>
<dbReference type="AlphaFoldDB" id="A0A5C8UKM1"/>
<dbReference type="InterPro" id="IPR036291">
    <property type="entry name" value="NAD(P)-bd_dom_sf"/>
</dbReference>
<dbReference type="RefSeq" id="WP_147785081.1">
    <property type="nucleotide sequence ID" value="NZ_VRMG01000015.1"/>
</dbReference>
<keyword evidence="3" id="KW-1185">Reference proteome</keyword>
<proteinExistence type="predicted"/>
<evidence type="ECO:0000313" key="3">
    <source>
        <dbReference type="Proteomes" id="UP000321379"/>
    </source>
</evidence>
<dbReference type="Proteomes" id="UP000321379">
    <property type="component" value="Unassembled WGS sequence"/>
</dbReference>
<feature type="compositionally biased region" description="Polar residues" evidence="1">
    <location>
        <begin position="76"/>
        <end position="89"/>
    </location>
</feature>
<reference evidence="2 3" key="1">
    <citation type="submission" date="2019-08" db="EMBL/GenBank/DDBJ databases">
        <title>Bacterial whole genome sequence for Glaciihabitans sp. CHu50b-6-2.</title>
        <authorList>
            <person name="Jin L."/>
        </authorList>
    </citation>
    <scope>NUCLEOTIDE SEQUENCE [LARGE SCALE GENOMIC DNA]</scope>
    <source>
        <strain evidence="2 3">CHu50b-6-2</strain>
    </source>
</reference>
<comment type="caution">
    <text evidence="2">The sequence shown here is derived from an EMBL/GenBank/DDBJ whole genome shotgun (WGS) entry which is preliminary data.</text>
</comment>
<organism evidence="2 3">
    <name type="scientific">Lacisediminihabitans profunda</name>
    <dbReference type="NCBI Taxonomy" id="2594790"/>
    <lineage>
        <taxon>Bacteria</taxon>
        <taxon>Bacillati</taxon>
        <taxon>Actinomycetota</taxon>
        <taxon>Actinomycetes</taxon>
        <taxon>Micrococcales</taxon>
        <taxon>Microbacteriaceae</taxon>
        <taxon>Lacisediminihabitans</taxon>
    </lineage>
</organism>
<dbReference type="EMBL" id="VRMG01000015">
    <property type="protein sequence ID" value="TXN28367.1"/>
    <property type="molecule type" value="Genomic_DNA"/>
</dbReference>
<feature type="region of interest" description="Disordered" evidence="1">
    <location>
        <begin position="72"/>
        <end position="107"/>
    </location>
</feature>